<name>A0ABU7GD09_9SPHN</name>
<dbReference type="SUPFAM" id="SSF55486">
    <property type="entry name" value="Metalloproteases ('zincins'), catalytic domain"/>
    <property type="match status" value="1"/>
</dbReference>
<feature type="compositionally biased region" description="Gly residues" evidence="1">
    <location>
        <begin position="179"/>
        <end position="205"/>
    </location>
</feature>
<evidence type="ECO:0008006" key="4">
    <source>
        <dbReference type="Google" id="ProtNLM"/>
    </source>
</evidence>
<dbReference type="Gene3D" id="3.40.390.10">
    <property type="entry name" value="Collagenase (Catalytic Domain)"/>
    <property type="match status" value="1"/>
</dbReference>
<evidence type="ECO:0000313" key="2">
    <source>
        <dbReference type="EMBL" id="MEE1876876.1"/>
    </source>
</evidence>
<reference evidence="2 3" key="1">
    <citation type="submission" date="2024-01" db="EMBL/GenBank/DDBJ databases">
        <title>The genome sequence of Erythrobacteraceae sp. strain 1XM1-14.</title>
        <authorList>
            <person name="Liu Y."/>
        </authorList>
    </citation>
    <scope>NUCLEOTIDE SEQUENCE [LARGE SCALE GENOMIC DNA]</scope>
    <source>
        <strain evidence="2 3">1XM1-14</strain>
    </source>
</reference>
<dbReference type="EMBL" id="JAZDQV010000003">
    <property type="protein sequence ID" value="MEE1876876.1"/>
    <property type="molecule type" value="Genomic_DNA"/>
</dbReference>
<proteinExistence type="predicted"/>
<evidence type="ECO:0000256" key="1">
    <source>
        <dbReference type="SAM" id="MobiDB-lite"/>
    </source>
</evidence>
<gene>
    <name evidence="2" type="ORF">VRS74_04160</name>
</gene>
<keyword evidence="3" id="KW-1185">Reference proteome</keyword>
<evidence type="ECO:0000313" key="3">
    <source>
        <dbReference type="Proteomes" id="UP001343492"/>
    </source>
</evidence>
<sequence length="264" mass="28117">MIGAPLLANHSWGTYAWNFDGVNPVRAPVVNNTDSGWSGYVETAVADWNASPAIEAPLEYGNNSSCSFVTGTIQVCNGNYGGNGWLGLASIAISGGKIVAGTTKLNDYYFDQDRYNTYSWRQLVTCQEIGHDYGLAHQNENFATDETTSCMEYTSKPQDNEHPDFHDYDQLLLIYPAGGGSRGGDTGGTGGGGKGKGGGGGGGGKGKNRVVLPAVGNTPSTWGRPTEFLPNGRPHVFEREASGLKFVTHVTWAPDEAGDHEHDH</sequence>
<comment type="caution">
    <text evidence="2">The sequence shown here is derived from an EMBL/GenBank/DDBJ whole genome shotgun (WGS) entry which is preliminary data.</text>
</comment>
<organism evidence="2 3">
    <name type="scientific">Altererythrobacter litoralis</name>
    <dbReference type="NCBI Taxonomy" id="3113904"/>
    <lineage>
        <taxon>Bacteria</taxon>
        <taxon>Pseudomonadati</taxon>
        <taxon>Pseudomonadota</taxon>
        <taxon>Alphaproteobacteria</taxon>
        <taxon>Sphingomonadales</taxon>
        <taxon>Erythrobacteraceae</taxon>
        <taxon>Altererythrobacter</taxon>
    </lineage>
</organism>
<protein>
    <recommendedName>
        <fullName evidence="4">Matrixin family metalloprotease</fullName>
    </recommendedName>
</protein>
<feature type="region of interest" description="Disordered" evidence="1">
    <location>
        <begin position="179"/>
        <end position="208"/>
    </location>
</feature>
<accession>A0ABU7GD09</accession>
<dbReference type="InterPro" id="IPR024079">
    <property type="entry name" value="MetalloPept_cat_dom_sf"/>
</dbReference>
<dbReference type="Proteomes" id="UP001343492">
    <property type="component" value="Unassembled WGS sequence"/>
</dbReference>